<gene>
    <name evidence="1" type="ORF">RXV79_11245</name>
</gene>
<dbReference type="Proteomes" id="UP001303946">
    <property type="component" value="Chromosome"/>
</dbReference>
<protein>
    <recommendedName>
        <fullName evidence="3">DUF1574 domain-containing protein</fullName>
    </recommendedName>
</protein>
<dbReference type="EMBL" id="CP136336">
    <property type="protein sequence ID" value="WOB10608.1"/>
    <property type="molecule type" value="Genomic_DNA"/>
</dbReference>
<reference evidence="1 2" key="1">
    <citation type="submission" date="2023-10" db="EMBL/GenBank/DDBJ databases">
        <title>Bacteria for the degradation of biodegradable plastic PBAT(Polybutylene adipate terephthalate).</title>
        <authorList>
            <person name="Weon H.-Y."/>
            <person name="Yeon J."/>
        </authorList>
    </citation>
    <scope>NUCLEOTIDE SEQUENCE [LARGE SCALE GENOMIC DNA]</scope>
    <source>
        <strain evidence="1 2">SBD 7-3</strain>
    </source>
</reference>
<dbReference type="RefSeq" id="WP_316703508.1">
    <property type="nucleotide sequence ID" value="NZ_CP136336.1"/>
</dbReference>
<organism evidence="1 2">
    <name type="scientific">Piscinibacter gummiphilus</name>
    <dbReference type="NCBI Taxonomy" id="946333"/>
    <lineage>
        <taxon>Bacteria</taxon>
        <taxon>Pseudomonadati</taxon>
        <taxon>Pseudomonadota</taxon>
        <taxon>Betaproteobacteria</taxon>
        <taxon>Burkholderiales</taxon>
        <taxon>Sphaerotilaceae</taxon>
        <taxon>Piscinibacter</taxon>
    </lineage>
</organism>
<accession>A0ABZ0D062</accession>
<evidence type="ECO:0000313" key="2">
    <source>
        <dbReference type="Proteomes" id="UP001303946"/>
    </source>
</evidence>
<keyword evidence="2" id="KW-1185">Reference proteome</keyword>
<proteinExistence type="predicted"/>
<evidence type="ECO:0000313" key="1">
    <source>
        <dbReference type="EMBL" id="WOB10608.1"/>
    </source>
</evidence>
<dbReference type="SUPFAM" id="SSF52266">
    <property type="entry name" value="SGNH hydrolase"/>
    <property type="match status" value="1"/>
</dbReference>
<evidence type="ECO:0008006" key="3">
    <source>
        <dbReference type="Google" id="ProtNLM"/>
    </source>
</evidence>
<sequence length="319" mass="35612">MKTLWRPALLFCTIGLLLYLALYAAAEQLLQRQGHSNPVFRVEQLPPGTADWVVLGASHAMPLGFAGVNESLEQATGQRLVQLAGPGTGPLYNRWVFEHYLQSGHRARHLLYVVDSFAFYSRTWNEDRLADAKLLARTPWRASLAASLARHVAEDGVDPRALLDYTTGFSKINNRNRFEPDAWEGEAQFDRSARASATATRKRIAYLYPQGTPEDALTRYMDELARLLGTARAHGMTLHLLKMPLPAGFRRQLPDEGAFDAALAALALRTGAEVQDQSRSIDDATLYFDSDHLNRQGLARFSEAFLVPWLRQHAAPGTR</sequence>
<name>A0ABZ0D062_9BURK</name>